<feature type="binding site" evidence="13">
    <location>
        <position position="609"/>
    </location>
    <ligand>
        <name>substrate</name>
    </ligand>
</feature>
<dbReference type="NCBIfam" id="NF006761">
    <property type="entry name" value="PRK09282.1"/>
    <property type="match status" value="1"/>
</dbReference>
<proteinExistence type="predicted"/>
<evidence type="ECO:0000259" key="16">
    <source>
        <dbReference type="PROSITE" id="PS50968"/>
    </source>
</evidence>
<evidence type="ECO:0000256" key="15">
    <source>
        <dbReference type="PIRSR" id="PIRSR001594-4"/>
    </source>
</evidence>
<dbReference type="InterPro" id="IPR016185">
    <property type="entry name" value="PreATP-grasp_dom_sf"/>
</dbReference>
<evidence type="ECO:0000313" key="20">
    <source>
        <dbReference type="EMBL" id="AVP64885.1"/>
    </source>
</evidence>
<dbReference type="CDD" id="cd07937">
    <property type="entry name" value="DRE_TIM_PC_TC_5S"/>
    <property type="match status" value="1"/>
</dbReference>
<keyword evidence="10" id="KW-0511">Multifunctional enzyme</keyword>
<dbReference type="AlphaFoldDB" id="A0AAU8Z2C5"/>
<organism evidence="20 21">
    <name type="scientific">Clostridium botulinum</name>
    <dbReference type="NCBI Taxonomy" id="1491"/>
    <lineage>
        <taxon>Bacteria</taxon>
        <taxon>Bacillati</taxon>
        <taxon>Bacillota</taxon>
        <taxon>Clostridia</taxon>
        <taxon>Eubacteriales</taxon>
        <taxon>Clostridiaceae</taxon>
        <taxon>Clostridium</taxon>
    </lineage>
</organism>
<dbReference type="PROSITE" id="PS50979">
    <property type="entry name" value="BC"/>
    <property type="match status" value="1"/>
</dbReference>
<dbReference type="Gene3D" id="2.40.50.100">
    <property type="match status" value="1"/>
</dbReference>
<keyword evidence="4" id="KW-0312">Gluconeogenesis</keyword>
<evidence type="ECO:0000256" key="3">
    <source>
        <dbReference type="ARBA" id="ARBA00013057"/>
    </source>
</evidence>
<evidence type="ECO:0000259" key="19">
    <source>
        <dbReference type="PROSITE" id="PS50991"/>
    </source>
</evidence>
<dbReference type="Pfam" id="PF02436">
    <property type="entry name" value="PYC_OADA"/>
    <property type="match status" value="1"/>
</dbReference>
<comment type="catalytic activity">
    <reaction evidence="11">
        <text>hydrogencarbonate + pyruvate + ATP = oxaloacetate + ADP + phosphate + H(+)</text>
        <dbReference type="Rhea" id="RHEA:20844"/>
        <dbReference type="ChEBI" id="CHEBI:15361"/>
        <dbReference type="ChEBI" id="CHEBI:15378"/>
        <dbReference type="ChEBI" id="CHEBI:16452"/>
        <dbReference type="ChEBI" id="CHEBI:17544"/>
        <dbReference type="ChEBI" id="CHEBI:30616"/>
        <dbReference type="ChEBI" id="CHEBI:43474"/>
        <dbReference type="ChEBI" id="CHEBI:456216"/>
        <dbReference type="EC" id="6.4.1.1"/>
    </reaction>
</comment>
<keyword evidence="7 11" id="KW-0547">Nucleotide-binding</keyword>
<dbReference type="FunFam" id="3.20.20.70:FF:000033">
    <property type="entry name" value="Pyruvate carboxylase"/>
    <property type="match status" value="1"/>
</dbReference>
<dbReference type="SUPFAM" id="SSF89000">
    <property type="entry name" value="post-HMGL domain-like"/>
    <property type="match status" value="1"/>
</dbReference>
<dbReference type="EC" id="6.4.1.1" evidence="3 11"/>
<dbReference type="SMART" id="SM00878">
    <property type="entry name" value="Biotin_carb_C"/>
    <property type="match status" value="1"/>
</dbReference>
<keyword evidence="8 11" id="KW-0067">ATP-binding</keyword>
<feature type="binding site" evidence="13">
    <location>
        <position position="203"/>
    </location>
    <ligand>
        <name>ATP</name>
        <dbReference type="ChEBI" id="CHEBI:30616"/>
    </ligand>
</feature>
<evidence type="ECO:0000256" key="10">
    <source>
        <dbReference type="ARBA" id="ARBA00023268"/>
    </source>
</evidence>
<dbReference type="EMBL" id="CP027776">
    <property type="protein sequence ID" value="AVP64885.1"/>
    <property type="molecule type" value="Genomic_DNA"/>
</dbReference>
<feature type="binding site" evidence="13">
    <location>
        <position position="119"/>
    </location>
    <ligand>
        <name>ATP</name>
        <dbReference type="ChEBI" id="CHEBI:30616"/>
    </ligand>
</feature>
<dbReference type="FunFam" id="2.40.50.100:FF:000003">
    <property type="entry name" value="Acetyl-CoA carboxylase biotin carboxyl carrier protein"/>
    <property type="match status" value="1"/>
</dbReference>
<dbReference type="InterPro" id="IPR003379">
    <property type="entry name" value="Carboxylase_cons_dom"/>
</dbReference>
<evidence type="ECO:0000256" key="9">
    <source>
        <dbReference type="ARBA" id="ARBA00023267"/>
    </source>
</evidence>
<dbReference type="Pfam" id="PF00364">
    <property type="entry name" value="Biotin_lipoyl"/>
    <property type="match status" value="1"/>
</dbReference>
<feature type="active site" evidence="12">
    <location>
        <position position="295"/>
    </location>
</feature>
<evidence type="ECO:0000256" key="6">
    <source>
        <dbReference type="ARBA" id="ARBA00022723"/>
    </source>
</evidence>
<dbReference type="Gene3D" id="3.20.20.70">
    <property type="entry name" value="Aldolase class I"/>
    <property type="match status" value="1"/>
</dbReference>
<dbReference type="FunFam" id="3.30.470.20:FF:000012">
    <property type="entry name" value="Pyruvate carboxylase"/>
    <property type="match status" value="1"/>
</dbReference>
<dbReference type="InterPro" id="IPR011764">
    <property type="entry name" value="Biotin_carboxylation_dom"/>
</dbReference>
<dbReference type="InterPro" id="IPR011761">
    <property type="entry name" value="ATP-grasp"/>
</dbReference>
<dbReference type="PANTHER" id="PTHR43778:SF2">
    <property type="entry name" value="PYRUVATE CARBOXYLASE, MITOCHONDRIAL"/>
    <property type="match status" value="1"/>
</dbReference>
<dbReference type="InterPro" id="IPR000891">
    <property type="entry name" value="PYR_CT"/>
</dbReference>
<evidence type="ECO:0000256" key="5">
    <source>
        <dbReference type="ARBA" id="ARBA00022598"/>
    </source>
</evidence>
<comment type="pathway">
    <text evidence="2">Carbohydrate biosynthesis; gluconeogenesis.</text>
</comment>
<dbReference type="InterPro" id="IPR001882">
    <property type="entry name" value="Biotin_BS"/>
</dbReference>
<dbReference type="Pfam" id="PF02785">
    <property type="entry name" value="Biotin_carb_C"/>
    <property type="match status" value="1"/>
</dbReference>
<feature type="binding site" evidence="14">
    <location>
        <position position="735"/>
    </location>
    <ligand>
        <name>Mn(2+)</name>
        <dbReference type="ChEBI" id="CHEBI:29035"/>
    </ligand>
</feature>
<dbReference type="Gene3D" id="3.30.470.20">
    <property type="entry name" value="ATP-grasp fold, B domain"/>
    <property type="match status" value="1"/>
</dbReference>
<dbReference type="SUPFAM" id="SSF52440">
    <property type="entry name" value="PreATP-grasp domain"/>
    <property type="match status" value="1"/>
</dbReference>
<dbReference type="FunFam" id="3.40.50.20:FF:000010">
    <property type="entry name" value="Propionyl-CoA carboxylase subunit alpha"/>
    <property type="match status" value="1"/>
</dbReference>
<feature type="domain" description="Biotin carboxylation" evidence="18">
    <location>
        <begin position="3"/>
        <end position="456"/>
    </location>
</feature>
<dbReference type="PROSITE" id="PS00867">
    <property type="entry name" value="CPSASE_2"/>
    <property type="match status" value="1"/>
</dbReference>
<evidence type="ECO:0000256" key="13">
    <source>
        <dbReference type="PIRSR" id="PIRSR001594-2"/>
    </source>
</evidence>
<evidence type="ECO:0000313" key="21">
    <source>
        <dbReference type="Proteomes" id="UP000238070"/>
    </source>
</evidence>
<protein>
    <recommendedName>
        <fullName evidence="3 11">Pyruvate carboxylase</fullName>
        <ecNumber evidence="3 11">6.4.1.1</ecNumber>
    </recommendedName>
</protein>
<feature type="binding site" evidence="13">
    <location>
        <position position="238"/>
    </location>
    <ligand>
        <name>ATP</name>
        <dbReference type="ChEBI" id="CHEBI:30616"/>
    </ligand>
</feature>
<evidence type="ECO:0000256" key="7">
    <source>
        <dbReference type="ARBA" id="ARBA00022741"/>
    </source>
</evidence>
<feature type="binding site" description="via carbamate group" evidence="14">
    <location>
        <position position="706"/>
    </location>
    <ligand>
        <name>Mn(2+)</name>
        <dbReference type="ChEBI" id="CHEBI:29035"/>
    </ligand>
</feature>
<feature type="binding site" evidence="14">
    <location>
        <position position="737"/>
    </location>
    <ligand>
        <name>Mn(2+)</name>
        <dbReference type="ChEBI" id="CHEBI:29035"/>
    </ligand>
</feature>
<sequence>MNKFKRVLVANRGEIAIRVFRACHELGIRTVAIYSEEDKFSLFRTKADEAYLIGKNKGPIDAYLNIEEIIQLALKKGVDAIHPGYGFLSENSEFARKCREAGIEFIGPTADMMEKLGDKIKSKIVAEKAGVPTIPGVQKPIKSEKEALEFARYCGYPIMLKAAAGGGGRGMRIVRTEEELISSFKSAKNEAKKAFGIDDIFIEKYLENPKHIEVQILGDKHGNIVHLHERDCSIQRRHQKVIEFTPAFALPKEKREEICSDALKIAKTVGYRSAGTLEFLVDTSGYHYFIEMNPRIQVEHTVTEMITGIDIVQSQILIAEGYTLDSEEVGIKSQESIQTRGYAIQCRVTTEDPSNNFAPDTGKIEDYRTGSGFGIRLDGGNGFTGSVISPYYDSLLVKTTSWSRTFNDAIRKSIRAIKEFKIDGVKTNIGFLINVLNHEQFRKGQCDTNFIEKNPELFQITSKTDDEVRILKFIGEKVVNETHGIKKDFDVPTIPIVDEELSLKGTKQILDEKGPDGLVQWIKNQNKLLLTDTTMRDAHQSLMATRMRSIDMFKIAKAQSVLGKDLFSMEMWGGATFDVAYRFLKESPWTRLEELRESIPNVLFQMLIRGANAVGYKNYPDNVIRKFIKQSADSGIDVFRIFDSLNWLKGMEVATDEVLNQNKIAETCMCYTGDILDEYRDKYNLQYYVNLAKEIEKTGAHILGIKDMSALLKPYATVKLIKALKNEISIPIHLHTHDTTGNGVATVLMAAHAGVDIVDTAFNSMSGLTSQPALNSIVAALENTDRDTGLDLTDMQELSDYWSAVRPVYSQFESGLKSGSAEIYKYEIPGGQYSNLKPQVESFGLGHKFEEVKEMYKKVNEMLGDIIKVTPSSKVVGDLAIFMVKNDLTPENIYEKAEKMAFPDSAVSYFKGMMGQPMGGFPEKLQKLVLKGEEPITCRPGEMLPPEDFQKIRKHLKDKHNLDATEKDIISYALYPEVFDKYLDFLKEYGDLSHMGSDVFFHGLYEGETAEIELQEGKTFIVQLSEIGKVDSEGNRRVVFEINGNRREIKIKDKSSLMAQNITSSNTKMADSSNKKHIGASIPGTVIKVLVSKGDKIKEGDSLIVIEAMKMETNVVASSSGAVESLLVKEGEQVKSGQLLLELE</sequence>
<feature type="domain" description="ATP-grasp" evidence="17">
    <location>
        <begin position="123"/>
        <end position="320"/>
    </location>
</feature>
<evidence type="ECO:0000259" key="18">
    <source>
        <dbReference type="PROSITE" id="PS50979"/>
    </source>
</evidence>
<comment type="function">
    <text evidence="11">Catalyzes a 2-step reaction, involving the ATP-dependent carboxylation of the covalently attached biotin in the first step and the transfer of the carboxyl group to pyruvate in the second.</text>
</comment>
<dbReference type="GO" id="GO:0004736">
    <property type="term" value="F:pyruvate carboxylase activity"/>
    <property type="evidence" value="ECO:0007669"/>
    <property type="project" value="UniProtKB-EC"/>
</dbReference>
<feature type="modified residue" description="N6-carboxylysine" evidence="15">
    <location>
        <position position="706"/>
    </location>
</feature>
<dbReference type="InterPro" id="IPR011053">
    <property type="entry name" value="Single_hybrid_motif"/>
</dbReference>
<dbReference type="NCBIfam" id="NF009554">
    <property type="entry name" value="PRK12999.1"/>
    <property type="match status" value="1"/>
</dbReference>
<feature type="domain" description="Lipoyl-binding" evidence="16">
    <location>
        <begin position="1075"/>
        <end position="1144"/>
    </location>
</feature>
<dbReference type="InterPro" id="IPR005481">
    <property type="entry name" value="BC-like_N"/>
</dbReference>
<dbReference type="NCBIfam" id="TIGR01235">
    <property type="entry name" value="pyruv_carbox"/>
    <property type="match status" value="1"/>
</dbReference>
<dbReference type="FunFam" id="3.30.1490.20:FF:000018">
    <property type="entry name" value="Biotin carboxylase"/>
    <property type="match status" value="1"/>
</dbReference>
<dbReference type="PROSITE" id="PS00188">
    <property type="entry name" value="BIOTIN"/>
    <property type="match status" value="1"/>
</dbReference>
<dbReference type="InterPro" id="IPR055268">
    <property type="entry name" value="PCB-like"/>
</dbReference>
<dbReference type="InterPro" id="IPR005930">
    <property type="entry name" value="Pyruv_COase"/>
</dbReference>
<evidence type="ECO:0000256" key="11">
    <source>
        <dbReference type="PIRNR" id="PIRNR001594"/>
    </source>
</evidence>
<name>A0AAU8Z2C5_CLOBO</name>
<evidence type="ECO:0000256" key="8">
    <source>
        <dbReference type="ARBA" id="ARBA00022840"/>
    </source>
</evidence>
<dbReference type="Pfam" id="PF02786">
    <property type="entry name" value="CPSase_L_D2"/>
    <property type="match status" value="1"/>
</dbReference>
<dbReference type="SUPFAM" id="SSF51569">
    <property type="entry name" value="Aldolase"/>
    <property type="match status" value="1"/>
</dbReference>
<dbReference type="SUPFAM" id="SSF51230">
    <property type="entry name" value="Single hybrid motif"/>
    <property type="match status" value="1"/>
</dbReference>
<keyword evidence="6 14" id="KW-0479">Metal-binding</keyword>
<dbReference type="SUPFAM" id="SSF56059">
    <property type="entry name" value="Glutathione synthetase ATP-binding domain-like"/>
    <property type="match status" value="1"/>
</dbReference>
<dbReference type="PROSITE" id="PS50968">
    <property type="entry name" value="BIOTINYL_LIPOYL"/>
    <property type="match status" value="1"/>
</dbReference>
<dbReference type="PIRSF" id="PIRSF001594">
    <property type="entry name" value="Pyruv_carbox"/>
    <property type="match status" value="1"/>
</dbReference>
<dbReference type="InterPro" id="IPR005479">
    <property type="entry name" value="CPAse_ATP-bd"/>
</dbReference>
<keyword evidence="20" id="KW-0670">Pyruvate</keyword>
<dbReference type="InterPro" id="IPR005482">
    <property type="entry name" value="Biotin_COase_C"/>
</dbReference>
<keyword evidence="5 11" id="KW-0436">Ligase</keyword>
<dbReference type="CDD" id="cd06850">
    <property type="entry name" value="biotinyl_domain"/>
    <property type="match status" value="1"/>
</dbReference>
<feature type="modified residue" description="N6-biotinyllysine" evidence="15">
    <location>
        <position position="1110"/>
    </location>
</feature>
<dbReference type="GO" id="GO:0005737">
    <property type="term" value="C:cytoplasm"/>
    <property type="evidence" value="ECO:0007669"/>
    <property type="project" value="TreeGrafter"/>
</dbReference>
<dbReference type="InterPro" id="IPR013785">
    <property type="entry name" value="Aldolase_TIM"/>
</dbReference>
<reference evidence="20 21" key="1">
    <citation type="submission" date="2018-01" db="EMBL/GenBank/DDBJ databases">
        <title>Genetic Diversity of Clostridium botulinum in seafood.</title>
        <authorList>
            <person name="Athira V."/>
            <person name="Arun Jyothi P.V."/>
            <person name="Lalitha K.V."/>
            <person name="Joseph T.C."/>
        </authorList>
    </citation>
    <scope>NUCLEOTIDE SEQUENCE [LARGE SCALE GENOMIC DNA]</scope>
    <source>
        <strain evidence="20 21">Mfbjulcb5</strain>
    </source>
</reference>
<evidence type="ECO:0000256" key="12">
    <source>
        <dbReference type="PIRSR" id="PIRSR001594-1"/>
    </source>
</evidence>
<gene>
    <name evidence="20" type="ORF">C3B64_11740</name>
</gene>
<dbReference type="PANTHER" id="PTHR43778">
    <property type="entry name" value="PYRUVATE CARBOXYLASE"/>
    <property type="match status" value="1"/>
</dbReference>
<feature type="binding site" evidence="14">
    <location>
        <position position="537"/>
    </location>
    <ligand>
        <name>Mn(2+)</name>
        <dbReference type="ChEBI" id="CHEBI:29035"/>
    </ligand>
</feature>
<dbReference type="GO" id="GO:0005524">
    <property type="term" value="F:ATP binding"/>
    <property type="evidence" value="ECO:0007669"/>
    <property type="project" value="UniProtKB-UniRule"/>
</dbReference>
<evidence type="ECO:0000259" key="17">
    <source>
        <dbReference type="PROSITE" id="PS50975"/>
    </source>
</evidence>
<accession>A0AAU8Z2C5</accession>
<dbReference type="GO" id="GO:0006094">
    <property type="term" value="P:gluconeogenesis"/>
    <property type="evidence" value="ECO:0007669"/>
    <property type="project" value="UniProtKB-KW"/>
</dbReference>
<dbReference type="PROSITE" id="PS50975">
    <property type="entry name" value="ATP_GRASP"/>
    <property type="match status" value="1"/>
</dbReference>
<evidence type="ECO:0000256" key="1">
    <source>
        <dbReference type="ARBA" id="ARBA00001953"/>
    </source>
</evidence>
<dbReference type="Pfam" id="PF00289">
    <property type="entry name" value="Biotin_carb_N"/>
    <property type="match status" value="1"/>
</dbReference>
<comment type="cofactor">
    <cofactor evidence="1 11">
        <name>biotin</name>
        <dbReference type="ChEBI" id="CHEBI:57586"/>
    </cofactor>
</comment>
<feature type="domain" description="Pyruvate carboxyltransferase" evidence="19">
    <location>
        <begin position="528"/>
        <end position="796"/>
    </location>
</feature>
<dbReference type="PROSITE" id="PS50991">
    <property type="entry name" value="PYR_CT"/>
    <property type="match status" value="1"/>
</dbReference>
<dbReference type="Proteomes" id="UP000238070">
    <property type="component" value="Chromosome"/>
</dbReference>
<feature type="binding site" evidence="13">
    <location>
        <position position="870"/>
    </location>
    <ligand>
        <name>substrate</name>
    </ligand>
</feature>
<dbReference type="SUPFAM" id="SSF51246">
    <property type="entry name" value="Rudiment single hybrid motif"/>
    <property type="match status" value="1"/>
</dbReference>
<evidence type="ECO:0000256" key="4">
    <source>
        <dbReference type="ARBA" id="ARBA00022432"/>
    </source>
</evidence>
<evidence type="ECO:0000256" key="2">
    <source>
        <dbReference type="ARBA" id="ARBA00004742"/>
    </source>
</evidence>
<dbReference type="InterPro" id="IPR000089">
    <property type="entry name" value="Biotin_lipoyl"/>
</dbReference>
<keyword evidence="9 11" id="KW-0092">Biotin</keyword>
<dbReference type="GO" id="GO:0046872">
    <property type="term" value="F:metal ion binding"/>
    <property type="evidence" value="ECO:0007669"/>
    <property type="project" value="UniProtKB-KW"/>
</dbReference>
<dbReference type="PROSITE" id="PS00866">
    <property type="entry name" value="CPSASE_1"/>
    <property type="match status" value="1"/>
</dbReference>
<evidence type="ECO:0000256" key="14">
    <source>
        <dbReference type="PIRSR" id="PIRSR001594-3"/>
    </source>
</evidence>
<dbReference type="InterPro" id="IPR011054">
    <property type="entry name" value="Rudment_hybrid_motif"/>
</dbReference>
<dbReference type="Pfam" id="PF00682">
    <property type="entry name" value="HMGL-like"/>
    <property type="match status" value="1"/>
</dbReference>